<dbReference type="Gene3D" id="1.10.3730.20">
    <property type="match status" value="1"/>
</dbReference>
<keyword evidence="6 8" id="KW-0472">Membrane</keyword>
<dbReference type="Proteomes" id="UP001596074">
    <property type="component" value="Unassembled WGS sequence"/>
</dbReference>
<dbReference type="PANTHER" id="PTHR30561">
    <property type="entry name" value="SMR FAMILY PROTON-DEPENDENT DRUG EFFLUX TRANSPORTER SUGE"/>
    <property type="match status" value="1"/>
</dbReference>
<keyword evidence="5 8" id="KW-1133">Transmembrane helix</keyword>
<evidence type="ECO:0000256" key="3">
    <source>
        <dbReference type="ARBA" id="ARBA00022475"/>
    </source>
</evidence>
<dbReference type="InterPro" id="IPR000390">
    <property type="entry name" value="Small_drug/metabolite_transptr"/>
</dbReference>
<comment type="similarity">
    <text evidence="7">Belongs to the drug/metabolite transporter (DMT) superfamily. Small multidrug resistance (SMR) (TC 2.A.7.1) family.</text>
</comment>
<organism evidence="9 10">
    <name type="scientific">Actinomadura rugatobispora</name>
    <dbReference type="NCBI Taxonomy" id="1994"/>
    <lineage>
        <taxon>Bacteria</taxon>
        <taxon>Bacillati</taxon>
        <taxon>Actinomycetota</taxon>
        <taxon>Actinomycetes</taxon>
        <taxon>Streptosporangiales</taxon>
        <taxon>Thermomonosporaceae</taxon>
        <taxon>Actinomadura</taxon>
    </lineage>
</organism>
<dbReference type="RefSeq" id="WP_378285860.1">
    <property type="nucleotide sequence ID" value="NZ_JBHSON010000050.1"/>
</dbReference>
<accession>A0ABW1A7B9</accession>
<dbReference type="PANTHER" id="PTHR30561:SF1">
    <property type="entry name" value="MULTIDRUG TRANSPORTER EMRE"/>
    <property type="match status" value="1"/>
</dbReference>
<evidence type="ECO:0000256" key="8">
    <source>
        <dbReference type="SAM" id="Phobius"/>
    </source>
</evidence>
<comment type="caution">
    <text evidence="9">The sequence shown here is derived from an EMBL/GenBank/DDBJ whole genome shotgun (WGS) entry which is preliminary data.</text>
</comment>
<keyword evidence="3" id="KW-1003">Cell membrane</keyword>
<feature type="transmembrane region" description="Helical" evidence="8">
    <location>
        <begin position="64"/>
        <end position="85"/>
    </location>
</feature>
<evidence type="ECO:0000256" key="5">
    <source>
        <dbReference type="ARBA" id="ARBA00022989"/>
    </source>
</evidence>
<keyword evidence="10" id="KW-1185">Reference proteome</keyword>
<feature type="transmembrane region" description="Helical" evidence="8">
    <location>
        <begin position="7"/>
        <end position="27"/>
    </location>
</feature>
<feature type="transmembrane region" description="Helical" evidence="8">
    <location>
        <begin position="39"/>
        <end position="57"/>
    </location>
</feature>
<proteinExistence type="inferred from homology"/>
<evidence type="ECO:0000313" key="10">
    <source>
        <dbReference type="Proteomes" id="UP001596074"/>
    </source>
</evidence>
<dbReference type="Pfam" id="PF00893">
    <property type="entry name" value="Multi_Drug_Res"/>
    <property type="match status" value="1"/>
</dbReference>
<comment type="subcellular location">
    <subcellularLocation>
        <location evidence="1 7">Cell membrane</location>
        <topology evidence="1 7">Multi-pass membrane protein</topology>
    </subcellularLocation>
</comment>
<keyword evidence="2" id="KW-0813">Transport</keyword>
<name>A0ABW1A7B9_9ACTN</name>
<gene>
    <name evidence="9" type="ORF">ACFPZN_31265</name>
</gene>
<sequence>MNDGRSALGRAALYAAIATDAGSVFLLDGSDGFRRPVPAVAAVVAFFLELLLFAVALQHVEAGVAYALFGLSTAVVAVVSITVFGEPVDPAKATALVAVVGGAVLLQMGSGEHHPKTRGKARAWADRLLSRLRPGRREARLSRRPRWAISGIRRRGR</sequence>
<dbReference type="EMBL" id="JBHSON010000050">
    <property type="protein sequence ID" value="MFC5750129.1"/>
    <property type="molecule type" value="Genomic_DNA"/>
</dbReference>
<evidence type="ECO:0000256" key="4">
    <source>
        <dbReference type="ARBA" id="ARBA00022692"/>
    </source>
</evidence>
<evidence type="ECO:0000256" key="1">
    <source>
        <dbReference type="ARBA" id="ARBA00004651"/>
    </source>
</evidence>
<reference evidence="10" key="1">
    <citation type="journal article" date="2019" name="Int. J. Syst. Evol. Microbiol.">
        <title>The Global Catalogue of Microorganisms (GCM) 10K type strain sequencing project: providing services to taxonomists for standard genome sequencing and annotation.</title>
        <authorList>
            <consortium name="The Broad Institute Genomics Platform"/>
            <consortium name="The Broad Institute Genome Sequencing Center for Infectious Disease"/>
            <person name="Wu L."/>
            <person name="Ma J."/>
        </authorList>
    </citation>
    <scope>NUCLEOTIDE SEQUENCE [LARGE SCALE GENOMIC DNA]</scope>
    <source>
        <strain evidence="10">KCTC 42087</strain>
    </source>
</reference>
<evidence type="ECO:0000256" key="2">
    <source>
        <dbReference type="ARBA" id="ARBA00022448"/>
    </source>
</evidence>
<feature type="transmembrane region" description="Helical" evidence="8">
    <location>
        <begin position="91"/>
        <end position="110"/>
    </location>
</feature>
<dbReference type="SUPFAM" id="SSF103481">
    <property type="entry name" value="Multidrug resistance efflux transporter EmrE"/>
    <property type="match status" value="1"/>
</dbReference>
<protein>
    <submittedName>
        <fullName evidence="9">DMT family transporter</fullName>
    </submittedName>
</protein>
<keyword evidence="4 7" id="KW-0812">Transmembrane</keyword>
<evidence type="ECO:0000256" key="6">
    <source>
        <dbReference type="ARBA" id="ARBA00023136"/>
    </source>
</evidence>
<evidence type="ECO:0000256" key="7">
    <source>
        <dbReference type="RuleBase" id="RU003942"/>
    </source>
</evidence>
<evidence type="ECO:0000313" key="9">
    <source>
        <dbReference type="EMBL" id="MFC5750129.1"/>
    </source>
</evidence>
<dbReference type="InterPro" id="IPR045324">
    <property type="entry name" value="Small_multidrug_res"/>
</dbReference>
<dbReference type="InterPro" id="IPR037185">
    <property type="entry name" value="EmrE-like"/>
</dbReference>